<sequence>MPIGAFGVKVMVNKNAKLDDLQMSQNNTKTVIQTSRRASQVVTFEAFIYLTASLSSKREELLLSIFVKSLISEFIITLALSVYLSLFCLFQVNLVEGINW</sequence>
<dbReference type="EMBL" id="GBRH01213527">
    <property type="protein sequence ID" value="JAD84368.1"/>
    <property type="molecule type" value="Transcribed_RNA"/>
</dbReference>
<name>A0A0A9DCF2_ARUDO</name>
<accession>A0A0A9DCF2</accession>
<protein>
    <submittedName>
        <fullName evidence="2">Uncharacterized protein</fullName>
    </submittedName>
</protein>
<reference evidence="2" key="2">
    <citation type="journal article" date="2015" name="Data Brief">
        <title>Shoot transcriptome of the giant reed, Arundo donax.</title>
        <authorList>
            <person name="Barrero R.A."/>
            <person name="Guerrero F.D."/>
            <person name="Moolhuijzen P."/>
            <person name="Goolsby J.A."/>
            <person name="Tidwell J."/>
            <person name="Bellgard S.E."/>
            <person name="Bellgard M.I."/>
        </authorList>
    </citation>
    <scope>NUCLEOTIDE SEQUENCE</scope>
    <source>
        <tissue evidence="2">Shoot tissue taken approximately 20 cm above the soil surface</tissue>
    </source>
</reference>
<proteinExistence type="predicted"/>
<reference evidence="2" key="1">
    <citation type="submission" date="2014-09" db="EMBL/GenBank/DDBJ databases">
        <authorList>
            <person name="Magalhaes I.L.F."/>
            <person name="Oliveira U."/>
            <person name="Santos F.R."/>
            <person name="Vidigal T.H.D.A."/>
            <person name="Brescovit A.D."/>
            <person name="Santos A.J."/>
        </authorList>
    </citation>
    <scope>NUCLEOTIDE SEQUENCE</scope>
    <source>
        <tissue evidence="2">Shoot tissue taken approximately 20 cm above the soil surface</tissue>
    </source>
</reference>
<evidence type="ECO:0000313" key="2">
    <source>
        <dbReference type="EMBL" id="JAD84368.1"/>
    </source>
</evidence>
<dbReference type="AlphaFoldDB" id="A0A0A9DCF2"/>
<organism evidence="2">
    <name type="scientific">Arundo donax</name>
    <name type="common">Giant reed</name>
    <name type="synonym">Donax arundinaceus</name>
    <dbReference type="NCBI Taxonomy" id="35708"/>
    <lineage>
        <taxon>Eukaryota</taxon>
        <taxon>Viridiplantae</taxon>
        <taxon>Streptophyta</taxon>
        <taxon>Embryophyta</taxon>
        <taxon>Tracheophyta</taxon>
        <taxon>Spermatophyta</taxon>
        <taxon>Magnoliopsida</taxon>
        <taxon>Liliopsida</taxon>
        <taxon>Poales</taxon>
        <taxon>Poaceae</taxon>
        <taxon>PACMAD clade</taxon>
        <taxon>Arundinoideae</taxon>
        <taxon>Arundineae</taxon>
        <taxon>Arundo</taxon>
    </lineage>
</organism>
<keyword evidence="1" id="KW-1133">Transmembrane helix</keyword>
<keyword evidence="1" id="KW-0472">Membrane</keyword>
<evidence type="ECO:0000256" key="1">
    <source>
        <dbReference type="SAM" id="Phobius"/>
    </source>
</evidence>
<keyword evidence="1" id="KW-0812">Transmembrane</keyword>
<feature type="transmembrane region" description="Helical" evidence="1">
    <location>
        <begin position="65"/>
        <end position="92"/>
    </location>
</feature>